<comment type="caution">
    <text evidence="5">The sequence shown here is derived from an EMBL/GenBank/DDBJ whole genome shotgun (WGS) entry which is preliminary data.</text>
</comment>
<protein>
    <submittedName>
        <fullName evidence="5">ABC-type multidrug transport system, ATPase component</fullName>
    </submittedName>
</protein>
<evidence type="ECO:0000313" key="6">
    <source>
        <dbReference type="Proteomes" id="UP000183687"/>
    </source>
</evidence>
<dbReference type="PROSITE" id="PS50893">
    <property type="entry name" value="ABC_TRANSPORTER_2"/>
    <property type="match status" value="1"/>
</dbReference>
<evidence type="ECO:0000256" key="3">
    <source>
        <dbReference type="ARBA" id="ARBA00022840"/>
    </source>
</evidence>
<sequence length="245" mass="27969">MSKLRCKVILAQSLSFRYKNQKTPALDSFDLDLYEEEIVCVLGHNGAGKTTLLNLIYGILRPNTGKVLINQEVIQSYRDIFYLDSHFALNEDMTVADNLEFRLALLGNESIDPTKELDQFSLQRHKDMPIKCLSSGLRQRASLATGFCVNPSLVLLDEPTNTVDQETRFLLEDMLKDCKHSHRSALVVSHDLDFAYSVADYCIVMQDGKRVAQIEPSKYPSSKDFQNEYLLITSRQRRSYASNHH</sequence>
<evidence type="ECO:0000256" key="1">
    <source>
        <dbReference type="ARBA" id="ARBA00022448"/>
    </source>
</evidence>
<dbReference type="InterPro" id="IPR003439">
    <property type="entry name" value="ABC_transporter-like_ATP-bd"/>
</dbReference>
<dbReference type="PANTHER" id="PTHR42939">
    <property type="entry name" value="ABC TRANSPORTER ATP-BINDING PROTEIN ALBC-RELATED"/>
    <property type="match status" value="1"/>
</dbReference>
<dbReference type="GO" id="GO:0005524">
    <property type="term" value="F:ATP binding"/>
    <property type="evidence" value="ECO:0007669"/>
    <property type="project" value="UniProtKB-KW"/>
</dbReference>
<proteinExistence type="predicted"/>
<organism evidence="5 6">
    <name type="scientific">Atopobium minutum</name>
    <dbReference type="NCBI Taxonomy" id="1381"/>
    <lineage>
        <taxon>Bacteria</taxon>
        <taxon>Bacillati</taxon>
        <taxon>Actinomycetota</taxon>
        <taxon>Coriobacteriia</taxon>
        <taxon>Coriobacteriales</taxon>
        <taxon>Atopobiaceae</taxon>
        <taxon>Atopobium</taxon>
    </lineage>
</organism>
<dbReference type="InterPro" id="IPR027417">
    <property type="entry name" value="P-loop_NTPase"/>
</dbReference>
<evidence type="ECO:0000256" key="2">
    <source>
        <dbReference type="ARBA" id="ARBA00022741"/>
    </source>
</evidence>
<dbReference type="InterPro" id="IPR051782">
    <property type="entry name" value="ABC_Transporter_VariousFunc"/>
</dbReference>
<gene>
    <name evidence="5" type="ORF">SAMN04489746_0109</name>
</gene>
<dbReference type="EMBL" id="FNSH01000001">
    <property type="protein sequence ID" value="SEB40720.1"/>
    <property type="molecule type" value="Genomic_DNA"/>
</dbReference>
<dbReference type="PANTHER" id="PTHR42939:SF1">
    <property type="entry name" value="ABC TRANSPORTER ATP-BINDING PROTEIN ALBC-RELATED"/>
    <property type="match status" value="1"/>
</dbReference>
<accession>A0AB38A4I8</accession>
<keyword evidence="2" id="KW-0547">Nucleotide-binding</keyword>
<reference evidence="5 6" key="1">
    <citation type="submission" date="2016-10" db="EMBL/GenBank/DDBJ databases">
        <authorList>
            <person name="Varghese N."/>
            <person name="Submissions S."/>
        </authorList>
    </citation>
    <scope>NUCLEOTIDE SEQUENCE [LARGE SCALE GENOMIC DNA]</scope>
    <source>
        <strain evidence="5 6">DSM 20586</strain>
    </source>
</reference>
<evidence type="ECO:0000313" key="5">
    <source>
        <dbReference type="EMBL" id="SEB40720.1"/>
    </source>
</evidence>
<dbReference type="SUPFAM" id="SSF52540">
    <property type="entry name" value="P-loop containing nucleoside triphosphate hydrolases"/>
    <property type="match status" value="1"/>
</dbReference>
<dbReference type="Pfam" id="PF00005">
    <property type="entry name" value="ABC_tran"/>
    <property type="match status" value="1"/>
</dbReference>
<keyword evidence="3" id="KW-0067">ATP-binding</keyword>
<dbReference type="GO" id="GO:0016020">
    <property type="term" value="C:membrane"/>
    <property type="evidence" value="ECO:0007669"/>
    <property type="project" value="InterPro"/>
</dbReference>
<dbReference type="RefSeq" id="WP_002563655.1">
    <property type="nucleotide sequence ID" value="NZ_CALJSN010000005.1"/>
</dbReference>
<evidence type="ECO:0000259" key="4">
    <source>
        <dbReference type="PROSITE" id="PS50893"/>
    </source>
</evidence>
<dbReference type="Proteomes" id="UP000183687">
    <property type="component" value="Unassembled WGS sequence"/>
</dbReference>
<dbReference type="AlphaFoldDB" id="A0AB38A4I8"/>
<feature type="domain" description="ABC transporter" evidence="4">
    <location>
        <begin position="9"/>
        <end position="232"/>
    </location>
</feature>
<dbReference type="GO" id="GO:0022857">
    <property type="term" value="F:transmembrane transporter activity"/>
    <property type="evidence" value="ECO:0007669"/>
    <property type="project" value="UniProtKB-ARBA"/>
</dbReference>
<dbReference type="InterPro" id="IPR015856">
    <property type="entry name" value="ABC_transpr_CbiO/EcfA_su"/>
</dbReference>
<dbReference type="SMART" id="SM00382">
    <property type="entry name" value="AAA"/>
    <property type="match status" value="1"/>
</dbReference>
<dbReference type="CDD" id="cd03225">
    <property type="entry name" value="ABC_cobalt_CbiO_domain1"/>
    <property type="match status" value="1"/>
</dbReference>
<keyword evidence="1" id="KW-0813">Transport</keyword>
<name>A0AB38A4I8_9ACTN</name>
<dbReference type="Gene3D" id="3.40.50.300">
    <property type="entry name" value="P-loop containing nucleotide triphosphate hydrolases"/>
    <property type="match status" value="1"/>
</dbReference>
<dbReference type="InterPro" id="IPR003593">
    <property type="entry name" value="AAA+_ATPase"/>
</dbReference>
<dbReference type="GO" id="GO:0016887">
    <property type="term" value="F:ATP hydrolysis activity"/>
    <property type="evidence" value="ECO:0007669"/>
    <property type="project" value="InterPro"/>
</dbReference>